<dbReference type="Proteomes" id="UP000748025">
    <property type="component" value="Unassembled WGS sequence"/>
</dbReference>
<keyword evidence="3" id="KW-1185">Reference proteome</keyword>
<dbReference type="AlphaFoldDB" id="A0A9P7N2I5"/>
<evidence type="ECO:0000256" key="1">
    <source>
        <dbReference type="SAM" id="SignalP"/>
    </source>
</evidence>
<keyword evidence="1" id="KW-0732">Signal</keyword>
<protein>
    <submittedName>
        <fullName evidence="2">Uncharacterized protein</fullName>
    </submittedName>
</protein>
<dbReference type="EMBL" id="SRPW01003789">
    <property type="protein sequence ID" value="KAG5986072.1"/>
    <property type="molecule type" value="Genomic_DNA"/>
</dbReference>
<accession>A0A9P7N2I5</accession>
<evidence type="ECO:0000313" key="3">
    <source>
        <dbReference type="Proteomes" id="UP000748025"/>
    </source>
</evidence>
<sequence>MRNALFLLAGLVATGIAVSSDSHVLHEKRDLDGPTNWIKREPAHAEANIPVKIALKQENLDKGMDLIMEV</sequence>
<feature type="signal peptide" evidence="1">
    <location>
        <begin position="1"/>
        <end position="19"/>
    </location>
</feature>
<evidence type="ECO:0000313" key="2">
    <source>
        <dbReference type="EMBL" id="KAG5986072.1"/>
    </source>
</evidence>
<name>A0A9P7N2I5_9HYPO</name>
<proteinExistence type="predicted"/>
<comment type="caution">
    <text evidence="2">The sequence shown here is derived from an EMBL/GenBank/DDBJ whole genome shotgun (WGS) entry which is preliminary data.</text>
</comment>
<organism evidence="2 3">
    <name type="scientific">Claviceps pusilla</name>
    <dbReference type="NCBI Taxonomy" id="123648"/>
    <lineage>
        <taxon>Eukaryota</taxon>
        <taxon>Fungi</taxon>
        <taxon>Dikarya</taxon>
        <taxon>Ascomycota</taxon>
        <taxon>Pezizomycotina</taxon>
        <taxon>Sordariomycetes</taxon>
        <taxon>Hypocreomycetidae</taxon>
        <taxon>Hypocreales</taxon>
        <taxon>Clavicipitaceae</taxon>
        <taxon>Claviceps</taxon>
    </lineage>
</organism>
<feature type="chain" id="PRO_5040426084" evidence="1">
    <location>
        <begin position="20"/>
        <end position="70"/>
    </location>
</feature>
<reference evidence="2" key="1">
    <citation type="journal article" date="2020" name="bioRxiv">
        <title>Whole genome comparisons of ergot fungi reveals the divergence and evolution of species within the genus Claviceps are the result of varying mechanisms driving genome evolution and host range expansion.</title>
        <authorList>
            <person name="Wyka S.A."/>
            <person name="Mondo S.J."/>
            <person name="Liu M."/>
            <person name="Dettman J."/>
            <person name="Nalam V."/>
            <person name="Broders K.D."/>
        </authorList>
    </citation>
    <scope>NUCLEOTIDE SEQUENCE</scope>
    <source>
        <strain evidence="2">CCC 602</strain>
    </source>
</reference>
<gene>
    <name evidence="2" type="ORF">E4U43_005676</name>
</gene>
<dbReference type="OrthoDB" id="409122at2759"/>